<feature type="transmembrane region" description="Helical" evidence="9">
    <location>
        <begin position="34"/>
        <end position="53"/>
    </location>
</feature>
<dbReference type="PANTHER" id="PTHR11795:SF445">
    <property type="entry name" value="AMINO ACID ABC TRANSPORTER PERMEASE PROTEIN"/>
    <property type="match status" value="1"/>
</dbReference>
<dbReference type="KEGG" id="kro:BVG79_p1000212"/>
<geneLocation type="plasmid" evidence="10">
    <name>unnamed1</name>
</geneLocation>
<evidence type="ECO:0000256" key="1">
    <source>
        <dbReference type="ARBA" id="ARBA00004651"/>
    </source>
</evidence>
<feature type="transmembrane region" description="Helical" evidence="9">
    <location>
        <begin position="187"/>
        <end position="208"/>
    </location>
</feature>
<evidence type="ECO:0000313" key="11">
    <source>
        <dbReference type="Proteomes" id="UP000242447"/>
    </source>
</evidence>
<dbReference type="AlphaFoldDB" id="A0A1W6P3K1"/>
<evidence type="ECO:0000256" key="3">
    <source>
        <dbReference type="ARBA" id="ARBA00022475"/>
    </source>
</evidence>
<evidence type="ECO:0000256" key="7">
    <source>
        <dbReference type="ARBA" id="ARBA00023136"/>
    </source>
</evidence>
<feature type="transmembrane region" description="Helical" evidence="9">
    <location>
        <begin position="6"/>
        <end position="27"/>
    </location>
</feature>
<keyword evidence="3" id="KW-1003">Cell membrane</keyword>
<comment type="similarity">
    <text evidence="8">Belongs to the binding-protein-dependent transport system permease family. LivHM subfamily.</text>
</comment>
<dbReference type="EMBL" id="CP019938">
    <property type="protein sequence ID" value="ARO16014.1"/>
    <property type="molecule type" value="Genomic_DNA"/>
</dbReference>
<evidence type="ECO:0000256" key="8">
    <source>
        <dbReference type="ARBA" id="ARBA00037998"/>
    </source>
</evidence>
<comment type="subcellular location">
    <subcellularLocation>
        <location evidence="1">Cell membrane</location>
        <topology evidence="1">Multi-pass membrane protein</topology>
    </subcellularLocation>
</comment>
<feature type="transmembrane region" description="Helical" evidence="9">
    <location>
        <begin position="59"/>
        <end position="79"/>
    </location>
</feature>
<accession>A0A1W6P3K1</accession>
<evidence type="ECO:0000256" key="6">
    <source>
        <dbReference type="ARBA" id="ARBA00022989"/>
    </source>
</evidence>
<feature type="transmembrane region" description="Helical" evidence="9">
    <location>
        <begin position="220"/>
        <end position="247"/>
    </location>
</feature>
<evidence type="ECO:0000256" key="2">
    <source>
        <dbReference type="ARBA" id="ARBA00022448"/>
    </source>
</evidence>
<gene>
    <name evidence="10" type="primary">livH</name>
    <name evidence="10" type="ORF">BVG79_p1000212</name>
</gene>
<evidence type="ECO:0000256" key="5">
    <source>
        <dbReference type="ARBA" id="ARBA00022970"/>
    </source>
</evidence>
<evidence type="ECO:0000256" key="4">
    <source>
        <dbReference type="ARBA" id="ARBA00022692"/>
    </source>
</evidence>
<feature type="transmembrane region" description="Helical" evidence="9">
    <location>
        <begin position="91"/>
        <end position="114"/>
    </location>
</feature>
<dbReference type="OrthoDB" id="9807115at2"/>
<proteinExistence type="inferred from homology"/>
<organism evidence="10 11">
    <name type="scientific">Ketogulonicigenium robustum</name>
    <dbReference type="NCBI Taxonomy" id="92947"/>
    <lineage>
        <taxon>Bacteria</taxon>
        <taxon>Pseudomonadati</taxon>
        <taxon>Pseudomonadota</taxon>
        <taxon>Alphaproteobacteria</taxon>
        <taxon>Rhodobacterales</taxon>
        <taxon>Roseobacteraceae</taxon>
        <taxon>Ketogulonicigenium</taxon>
    </lineage>
</organism>
<name>A0A1W6P3K1_9RHOB</name>
<dbReference type="Pfam" id="PF02653">
    <property type="entry name" value="BPD_transp_2"/>
    <property type="match status" value="1"/>
</dbReference>
<keyword evidence="11" id="KW-1185">Reference proteome</keyword>
<dbReference type="GO" id="GO:0005886">
    <property type="term" value="C:plasma membrane"/>
    <property type="evidence" value="ECO:0007669"/>
    <property type="project" value="UniProtKB-SubCell"/>
</dbReference>
<reference evidence="10 11" key="1">
    <citation type="submission" date="2017-02" db="EMBL/GenBank/DDBJ databases">
        <title>Ketogulonicigenium robustum SPU B003 Genome sequencing and assembly.</title>
        <authorList>
            <person name="Li Y."/>
            <person name="Liu L."/>
            <person name="Wang C."/>
            <person name="Zhang M."/>
            <person name="Zhang T."/>
            <person name="Zhang Y."/>
        </authorList>
    </citation>
    <scope>NUCLEOTIDE SEQUENCE [LARGE SCALE GENOMIC DNA]</scope>
    <source>
        <strain evidence="10 11">SPU_B003</strain>
        <plasmid evidence="10 11">unnamed1</plasmid>
    </source>
</reference>
<protein>
    <submittedName>
        <fullName evidence="10">Hydrophobic amino acid ABC transporter (HAAT) family, permease protein</fullName>
    </submittedName>
</protein>
<dbReference type="PANTHER" id="PTHR11795">
    <property type="entry name" value="BRANCHED-CHAIN AMINO ACID TRANSPORT SYSTEM PERMEASE PROTEIN LIVH"/>
    <property type="match status" value="1"/>
</dbReference>
<feature type="transmembrane region" description="Helical" evidence="9">
    <location>
        <begin position="141"/>
        <end position="160"/>
    </location>
</feature>
<keyword evidence="10" id="KW-0614">Plasmid</keyword>
<keyword evidence="5" id="KW-0029">Amino-acid transport</keyword>
<keyword evidence="6 9" id="KW-1133">Transmembrane helix</keyword>
<dbReference type="GO" id="GO:0006865">
    <property type="term" value="P:amino acid transport"/>
    <property type="evidence" value="ECO:0007669"/>
    <property type="project" value="UniProtKB-KW"/>
</dbReference>
<dbReference type="CDD" id="cd06582">
    <property type="entry name" value="TM_PBP1_LivH_like"/>
    <property type="match status" value="1"/>
</dbReference>
<keyword evidence="2" id="KW-0813">Transport</keyword>
<evidence type="ECO:0000256" key="9">
    <source>
        <dbReference type="SAM" id="Phobius"/>
    </source>
</evidence>
<keyword evidence="4 9" id="KW-0812">Transmembrane</keyword>
<dbReference type="GO" id="GO:0022857">
    <property type="term" value="F:transmembrane transporter activity"/>
    <property type="evidence" value="ECO:0007669"/>
    <property type="project" value="InterPro"/>
</dbReference>
<sequence length="286" mass="30125">MIPLIQAILNGIMAGSLLAIPAMGLTAMFAVLRYANFSIGALATIGAFAAWYANTVFGWSEIPALIAAFVVAALVGMLVEQLALKRLRPAGALTVAIASIAASVLLENVVRFIFGNDLRAFDTPLVRDWFFWGLRVGPQQLQNVIIAVVIMALVFGFLSLTRYGKAMRAVADNPDLARIYRMDPQKIAMATVALGTGLAGVGGMLLGLDSAIEPMTGSRLLLPIFAAAVLGGLGSIPGALLGALIIGVGEEISLLFMPATYRSAIGFVVILLVLSMRPQGILGERR</sequence>
<keyword evidence="7 9" id="KW-0472">Membrane</keyword>
<dbReference type="InterPro" id="IPR052157">
    <property type="entry name" value="BCAA_transport_permease"/>
</dbReference>
<dbReference type="InterPro" id="IPR001851">
    <property type="entry name" value="ABC_transp_permease"/>
</dbReference>
<dbReference type="RefSeq" id="WP_085787574.1">
    <property type="nucleotide sequence ID" value="NZ_CP019938.1"/>
</dbReference>
<feature type="transmembrane region" description="Helical" evidence="9">
    <location>
        <begin position="259"/>
        <end position="276"/>
    </location>
</feature>
<dbReference type="Proteomes" id="UP000242447">
    <property type="component" value="Plasmid unnamed1"/>
</dbReference>
<evidence type="ECO:0000313" key="10">
    <source>
        <dbReference type="EMBL" id="ARO16014.1"/>
    </source>
</evidence>